<sequence>MILCWFEPPAQQVEFTDPQTGKRYRVDFLWRTRDGRIVVVELDGLVKYTDAQMMNGRTLGGVIDDERERSEGFKRAGVDVIVRIRMDDLHDLEGLKQRLARAGAPLRRR</sequence>
<protein>
    <recommendedName>
        <fullName evidence="3">CTP synthase</fullName>
    </recommendedName>
</protein>
<organism evidence="1 2">
    <name type="scientific">Bifidobacterium pseudolongum</name>
    <dbReference type="NCBI Taxonomy" id="1694"/>
    <lineage>
        <taxon>Bacteria</taxon>
        <taxon>Bacillati</taxon>
        <taxon>Actinomycetota</taxon>
        <taxon>Actinomycetes</taxon>
        <taxon>Bifidobacteriales</taxon>
        <taxon>Bifidobacteriaceae</taxon>
        <taxon>Bifidobacterium</taxon>
    </lineage>
</organism>
<comment type="caution">
    <text evidence="1">The sequence shown here is derived from an EMBL/GenBank/DDBJ whole genome shotgun (WGS) entry which is preliminary data.</text>
</comment>
<gene>
    <name evidence="1" type="ORF">DWV92_01440</name>
</gene>
<evidence type="ECO:0000313" key="2">
    <source>
        <dbReference type="Proteomes" id="UP000265970"/>
    </source>
</evidence>
<dbReference type="AlphaFoldDB" id="A0A395XKY0"/>
<proteinExistence type="predicted"/>
<name>A0A395XKY0_9BIFI</name>
<evidence type="ECO:0008006" key="3">
    <source>
        <dbReference type="Google" id="ProtNLM"/>
    </source>
</evidence>
<accession>A0A395XKY0</accession>
<dbReference type="EMBL" id="QRZV01000001">
    <property type="protein sequence ID" value="RGW11038.1"/>
    <property type="molecule type" value="Genomic_DNA"/>
</dbReference>
<evidence type="ECO:0000313" key="1">
    <source>
        <dbReference type="EMBL" id="RGW11038.1"/>
    </source>
</evidence>
<dbReference type="Proteomes" id="UP000265970">
    <property type="component" value="Unassembled WGS sequence"/>
</dbReference>
<reference evidence="1 2" key="1">
    <citation type="submission" date="2018-08" db="EMBL/GenBank/DDBJ databases">
        <title>A genome reference for cultivated species of the human gut microbiota.</title>
        <authorList>
            <person name="Zou Y."/>
            <person name="Xue W."/>
            <person name="Luo G."/>
        </authorList>
    </citation>
    <scope>NUCLEOTIDE SEQUENCE [LARGE SCALE GENOMIC DNA]</scope>
    <source>
        <strain evidence="1 2">AF13-3LB</strain>
    </source>
</reference>